<feature type="domain" description="D-isomer specific 2-hydroxyacid dehydrogenase catalytic" evidence="1">
    <location>
        <begin position="56"/>
        <end position="132"/>
    </location>
</feature>
<evidence type="ECO:0000259" key="1">
    <source>
        <dbReference type="Pfam" id="PF00389"/>
    </source>
</evidence>
<evidence type="ECO:0000313" key="4">
    <source>
        <dbReference type="WBParaSite" id="maker-uti_cns_0010454-snap-gene-0.2-mRNA-1"/>
    </source>
</evidence>
<dbReference type="GO" id="GO:0016616">
    <property type="term" value="F:oxidoreductase activity, acting on the CH-OH group of donors, NAD or NADP as acceptor"/>
    <property type="evidence" value="ECO:0007669"/>
    <property type="project" value="InterPro"/>
</dbReference>
<dbReference type="GO" id="GO:0005634">
    <property type="term" value="C:nucleus"/>
    <property type="evidence" value="ECO:0007669"/>
    <property type="project" value="TreeGrafter"/>
</dbReference>
<sequence>ELDSCLSLGGRNGRCSDVADVDTSVDADADPGAGADFDSNGLRRRPLVALLDGRDCSVEMPLLKDHATVAFCDAQTVAEVHEKVLNEAVAALMWSSIHLGREELAQFRQLKLLVQIGPGSENIDLAAARSLGEFR</sequence>
<protein>
    <submittedName>
        <fullName evidence="3 4">2-Hacid_dh domain-containing protein</fullName>
    </submittedName>
</protein>
<dbReference type="GO" id="GO:0003714">
    <property type="term" value="F:transcription corepressor activity"/>
    <property type="evidence" value="ECO:0007669"/>
    <property type="project" value="TreeGrafter"/>
</dbReference>
<dbReference type="PANTHER" id="PTHR46029">
    <property type="entry name" value="C-TERMINAL-BINDING PROTEIN"/>
    <property type="match status" value="1"/>
</dbReference>
<dbReference type="GO" id="GO:0051287">
    <property type="term" value="F:NAD binding"/>
    <property type="evidence" value="ECO:0007669"/>
    <property type="project" value="InterPro"/>
</dbReference>
<dbReference type="WBParaSite" id="maker-uti_cns_0002501-snap-gene-0.8-mRNA-1">
    <property type="protein sequence ID" value="maker-uti_cns_0002501-snap-gene-0.8-mRNA-1"/>
    <property type="gene ID" value="maker-uti_cns_0002501-snap-gene-0.8"/>
</dbReference>
<accession>A0A1I8I8H0</accession>
<dbReference type="WBParaSite" id="maker-uti_cns_0010454-snap-gene-0.2-mRNA-1">
    <property type="protein sequence ID" value="maker-uti_cns_0010454-snap-gene-0.2-mRNA-1"/>
    <property type="gene ID" value="maker-uti_cns_0010454-snap-gene-0.2"/>
</dbReference>
<evidence type="ECO:0000313" key="2">
    <source>
        <dbReference type="Proteomes" id="UP000095280"/>
    </source>
</evidence>
<dbReference type="GO" id="GO:0006357">
    <property type="term" value="P:regulation of transcription by RNA polymerase II"/>
    <property type="evidence" value="ECO:0007669"/>
    <property type="project" value="TreeGrafter"/>
</dbReference>
<evidence type="ECO:0000313" key="3">
    <source>
        <dbReference type="WBParaSite" id="maker-uti_cns_0002501-snap-gene-0.8-mRNA-1"/>
    </source>
</evidence>
<proteinExistence type="predicted"/>
<keyword evidence="2" id="KW-1185">Reference proteome</keyword>
<dbReference type="GO" id="GO:0003713">
    <property type="term" value="F:transcription coactivator activity"/>
    <property type="evidence" value="ECO:0007669"/>
    <property type="project" value="TreeGrafter"/>
</dbReference>
<name>A0A1I8I8H0_9PLAT</name>
<dbReference type="InterPro" id="IPR006139">
    <property type="entry name" value="D-isomer_2_OHA_DH_cat_dom"/>
</dbReference>
<reference evidence="3 4" key="1">
    <citation type="submission" date="2016-11" db="UniProtKB">
        <authorList>
            <consortium name="WormBaseParasite"/>
        </authorList>
    </citation>
    <scope>IDENTIFICATION</scope>
</reference>
<dbReference type="Proteomes" id="UP000095280">
    <property type="component" value="Unplaced"/>
</dbReference>
<dbReference type="Pfam" id="PF00389">
    <property type="entry name" value="2-Hacid_dh"/>
    <property type="match status" value="1"/>
</dbReference>
<dbReference type="InterPro" id="IPR051638">
    <property type="entry name" value="CTBP_dehydrogenase"/>
</dbReference>
<dbReference type="Gene3D" id="3.40.50.720">
    <property type="entry name" value="NAD(P)-binding Rossmann-like Domain"/>
    <property type="match status" value="1"/>
</dbReference>
<organism evidence="2 4">
    <name type="scientific">Macrostomum lignano</name>
    <dbReference type="NCBI Taxonomy" id="282301"/>
    <lineage>
        <taxon>Eukaryota</taxon>
        <taxon>Metazoa</taxon>
        <taxon>Spiralia</taxon>
        <taxon>Lophotrochozoa</taxon>
        <taxon>Platyhelminthes</taxon>
        <taxon>Rhabditophora</taxon>
        <taxon>Macrostomorpha</taxon>
        <taxon>Macrostomida</taxon>
        <taxon>Macrostomidae</taxon>
        <taxon>Macrostomum</taxon>
    </lineage>
</organism>
<dbReference type="AlphaFoldDB" id="A0A1I8I8H0"/>
<dbReference type="GO" id="GO:0001221">
    <property type="term" value="F:transcription coregulator binding"/>
    <property type="evidence" value="ECO:0007669"/>
    <property type="project" value="TreeGrafter"/>
</dbReference>
<dbReference type="SUPFAM" id="SSF52283">
    <property type="entry name" value="Formate/glycerate dehydrogenase catalytic domain-like"/>
    <property type="match status" value="1"/>
</dbReference>
<dbReference type="PANTHER" id="PTHR46029:SF7">
    <property type="entry name" value="C-TERMINAL-BINDING PROTEIN"/>
    <property type="match status" value="1"/>
</dbReference>
<dbReference type="GO" id="GO:0140297">
    <property type="term" value="F:DNA-binding transcription factor binding"/>
    <property type="evidence" value="ECO:0007669"/>
    <property type="project" value="TreeGrafter"/>
</dbReference>